<dbReference type="NCBIfam" id="NF005537">
    <property type="entry name" value="PRK07199.1"/>
    <property type="match status" value="1"/>
</dbReference>
<keyword evidence="5" id="KW-0418">Kinase</keyword>
<dbReference type="InterPro" id="IPR005946">
    <property type="entry name" value="Rib-P_diPkinase"/>
</dbReference>
<dbReference type="SMART" id="SM01400">
    <property type="entry name" value="Pribosyltran_N"/>
    <property type="match status" value="1"/>
</dbReference>
<dbReference type="GO" id="GO:0004749">
    <property type="term" value="F:ribose phosphate diphosphokinase activity"/>
    <property type="evidence" value="ECO:0007669"/>
    <property type="project" value="TreeGrafter"/>
</dbReference>
<dbReference type="GO" id="GO:0005737">
    <property type="term" value="C:cytoplasm"/>
    <property type="evidence" value="ECO:0007669"/>
    <property type="project" value="TreeGrafter"/>
</dbReference>
<evidence type="ECO:0000313" key="6">
    <source>
        <dbReference type="Proteomes" id="UP000186513"/>
    </source>
</evidence>
<dbReference type="Pfam" id="PF13793">
    <property type="entry name" value="Pribosyltran_N"/>
    <property type="match status" value="1"/>
</dbReference>
<dbReference type="GO" id="GO:0002189">
    <property type="term" value="C:ribose phosphate diphosphokinase complex"/>
    <property type="evidence" value="ECO:0007669"/>
    <property type="project" value="TreeGrafter"/>
</dbReference>
<dbReference type="GO" id="GO:0016301">
    <property type="term" value="F:kinase activity"/>
    <property type="evidence" value="ECO:0007669"/>
    <property type="project" value="UniProtKB-KW"/>
</dbReference>
<dbReference type="NCBIfam" id="TIGR01251">
    <property type="entry name" value="ribP_PPkin"/>
    <property type="match status" value="1"/>
</dbReference>
<keyword evidence="1 2" id="KW-0545">Nucleotide biosynthesis</keyword>
<dbReference type="STRING" id="1121279.SAMN02745887_01575"/>
<gene>
    <name evidence="5" type="ORF">SAMN02745887_01575</name>
</gene>
<dbReference type="CDD" id="cd06223">
    <property type="entry name" value="PRTases_typeI"/>
    <property type="match status" value="1"/>
</dbReference>
<evidence type="ECO:0000313" key="5">
    <source>
        <dbReference type="EMBL" id="SFZ75389.1"/>
    </source>
</evidence>
<dbReference type="InterPro" id="IPR029099">
    <property type="entry name" value="Pribosyltran_N"/>
</dbReference>
<evidence type="ECO:0000256" key="2">
    <source>
        <dbReference type="RuleBase" id="RU004324"/>
    </source>
</evidence>
<protein>
    <submittedName>
        <fullName evidence="5">Ribose-phosphate pyrophosphokinase</fullName>
    </submittedName>
</protein>
<dbReference type="OrthoDB" id="324294at2"/>
<dbReference type="GO" id="GO:0006015">
    <property type="term" value="P:5-phosphoribose 1-diphosphate biosynthetic process"/>
    <property type="evidence" value="ECO:0007669"/>
    <property type="project" value="TreeGrafter"/>
</dbReference>
<organism evidence="5 6">
    <name type="scientific">Chitinimonas taiwanensis DSM 18899</name>
    <dbReference type="NCBI Taxonomy" id="1121279"/>
    <lineage>
        <taxon>Bacteria</taxon>
        <taxon>Pseudomonadati</taxon>
        <taxon>Pseudomonadota</taxon>
        <taxon>Betaproteobacteria</taxon>
        <taxon>Neisseriales</taxon>
        <taxon>Chitinibacteraceae</taxon>
        <taxon>Chitinimonas</taxon>
    </lineage>
</organism>
<dbReference type="Pfam" id="PF00156">
    <property type="entry name" value="Pribosyltran"/>
    <property type="match status" value="1"/>
</dbReference>
<name>A0A1K2HFE1_9NEIS</name>
<dbReference type="RefSeq" id="WP_072428090.1">
    <property type="nucleotide sequence ID" value="NZ_FPKR01000005.1"/>
</dbReference>
<dbReference type="Proteomes" id="UP000186513">
    <property type="component" value="Unassembled WGS sequence"/>
</dbReference>
<evidence type="ECO:0000256" key="1">
    <source>
        <dbReference type="ARBA" id="ARBA00022727"/>
    </source>
</evidence>
<dbReference type="PANTHER" id="PTHR10210">
    <property type="entry name" value="RIBOSE-PHOSPHATE DIPHOSPHOKINASE FAMILY MEMBER"/>
    <property type="match status" value="1"/>
</dbReference>
<reference evidence="5 6" key="1">
    <citation type="submission" date="2016-11" db="EMBL/GenBank/DDBJ databases">
        <authorList>
            <person name="Jaros S."/>
            <person name="Januszkiewicz K."/>
            <person name="Wedrychowicz H."/>
        </authorList>
    </citation>
    <scope>NUCLEOTIDE SEQUENCE [LARGE SCALE GENOMIC DNA]</scope>
    <source>
        <strain evidence="5 6">DSM 18899</strain>
    </source>
</reference>
<comment type="similarity">
    <text evidence="2">Belongs to the ribose-phosphate pyrophosphokinase family.</text>
</comment>
<dbReference type="GO" id="GO:0006164">
    <property type="term" value="P:purine nucleotide biosynthetic process"/>
    <property type="evidence" value="ECO:0007669"/>
    <property type="project" value="TreeGrafter"/>
</dbReference>
<dbReference type="InterPro" id="IPR029057">
    <property type="entry name" value="PRTase-like"/>
</dbReference>
<sequence>MTEPKPTVLLAYPGQRALAESLARHSGYALAEIKVHHFPDGEAKLMVPAELADCCVVLVCSLDQPDAKTLHLLFAADAARDMGARRVGLVAPYLAYMRQDVRFAPGEAISSRSYARLLSSGLDFLLTVDPHLHRYHSLSEIYTCQAVHLSAMPALADWIRREVAQPLLIGPDAESAQWIEAVAARIGAPFRVLEKVRHGDKDVRISLPDVAALRAHTPVLIDDILSTARTMATAVQQVRAVGLAAPVCLGVHPIFAGDALAVLAASGPARIASCNSIPHPSNQIDLGPLLAEALPALCQT</sequence>
<feature type="domain" description="Ribose-phosphate pyrophosphokinase N-terminal" evidence="4">
    <location>
        <begin position="9"/>
        <end position="119"/>
    </location>
</feature>
<dbReference type="AlphaFoldDB" id="A0A1K2HFE1"/>
<dbReference type="Gene3D" id="3.40.50.2020">
    <property type="match status" value="2"/>
</dbReference>
<keyword evidence="5" id="KW-0808">Transferase</keyword>
<dbReference type="PANTHER" id="PTHR10210:SF41">
    <property type="entry name" value="RIBOSE-PHOSPHATE PYROPHOSPHOKINASE 1, CHLOROPLASTIC"/>
    <property type="match status" value="1"/>
</dbReference>
<evidence type="ECO:0000259" key="4">
    <source>
        <dbReference type="Pfam" id="PF13793"/>
    </source>
</evidence>
<dbReference type="EMBL" id="FPKR01000005">
    <property type="protein sequence ID" value="SFZ75389.1"/>
    <property type="molecule type" value="Genomic_DNA"/>
</dbReference>
<evidence type="ECO:0000259" key="3">
    <source>
        <dbReference type="Pfam" id="PF00156"/>
    </source>
</evidence>
<keyword evidence="6" id="KW-1185">Reference proteome</keyword>
<dbReference type="GO" id="GO:0000287">
    <property type="term" value="F:magnesium ion binding"/>
    <property type="evidence" value="ECO:0007669"/>
    <property type="project" value="InterPro"/>
</dbReference>
<dbReference type="SUPFAM" id="SSF53271">
    <property type="entry name" value="PRTase-like"/>
    <property type="match status" value="2"/>
</dbReference>
<proteinExistence type="inferred from homology"/>
<feature type="domain" description="Phosphoribosyltransferase" evidence="3">
    <location>
        <begin position="154"/>
        <end position="244"/>
    </location>
</feature>
<accession>A0A1K2HFE1</accession>
<dbReference type="InterPro" id="IPR000836">
    <property type="entry name" value="PRTase_dom"/>
</dbReference>